<comment type="caution">
    <text evidence="2">The sequence shown here is derived from an EMBL/GenBank/DDBJ whole genome shotgun (WGS) entry which is preliminary data.</text>
</comment>
<evidence type="ECO:0000313" key="2">
    <source>
        <dbReference type="EMBL" id="EGE54365.1"/>
    </source>
</evidence>
<sequence>MWILEFLGMLILVEQALYKHVKIGEITTKKEFLIAANGNLIWNNFGDKKITIGKKIYIWIITSIIGASGFLPILIINIVVHSFGSPIKSEIVMYSLMGIMPAVMVIGIFQNNPIRFIKAVENVRKNK</sequence>
<reference evidence="2 3" key="1">
    <citation type="submission" date="2011-02" db="EMBL/GenBank/DDBJ databases">
        <authorList>
            <person name="Stanhope M.J."/>
            <person name="Durkin A.S."/>
            <person name="Hostetler J."/>
            <person name="Kim M."/>
            <person name="Radune D."/>
            <person name="Singh I."/>
            <person name="Town C.D."/>
        </authorList>
    </citation>
    <scope>NUCLEOTIDE SEQUENCE [LARGE SCALE GENOMIC DNA]</scope>
    <source>
        <strain evidence="2 3">NCFD 2020</strain>
    </source>
</reference>
<dbReference type="GeneID" id="93796105"/>
<protein>
    <submittedName>
        <fullName evidence="2">Uncharacterized protein</fullName>
    </submittedName>
</protein>
<feature type="transmembrane region" description="Helical" evidence="1">
    <location>
        <begin position="91"/>
        <end position="109"/>
    </location>
</feature>
<evidence type="ECO:0000256" key="1">
    <source>
        <dbReference type="SAM" id="Phobius"/>
    </source>
</evidence>
<keyword evidence="1" id="KW-0472">Membrane</keyword>
<dbReference type="HOGENOM" id="CLU_1969334_0_0_9"/>
<keyword evidence="1" id="KW-1133">Transmembrane helix</keyword>
<dbReference type="EMBL" id="AEUT02000001">
    <property type="protein sequence ID" value="EGE54365.1"/>
    <property type="molecule type" value="Genomic_DNA"/>
</dbReference>
<name>F1YXC4_9STRE</name>
<organism evidence="2 3">
    <name type="scientific">Streptococcus parauberis NCFD 2020</name>
    <dbReference type="NCBI Taxonomy" id="873447"/>
    <lineage>
        <taxon>Bacteria</taxon>
        <taxon>Bacillati</taxon>
        <taxon>Bacillota</taxon>
        <taxon>Bacilli</taxon>
        <taxon>Lactobacillales</taxon>
        <taxon>Streptococcaceae</taxon>
        <taxon>Streptococcus</taxon>
    </lineage>
</organism>
<keyword evidence="1" id="KW-0812">Transmembrane</keyword>
<dbReference type="AlphaFoldDB" id="F1YXC4"/>
<evidence type="ECO:0000313" key="3">
    <source>
        <dbReference type="Proteomes" id="UP000003732"/>
    </source>
</evidence>
<feature type="transmembrane region" description="Helical" evidence="1">
    <location>
        <begin position="56"/>
        <end position="79"/>
    </location>
</feature>
<gene>
    <name evidence="2" type="ORF">SPB_1333</name>
</gene>
<accession>F1YXC4</accession>
<proteinExistence type="predicted"/>
<dbReference type="RefSeq" id="WP_003104818.1">
    <property type="nucleotide sequence ID" value="NZ_AEUT02000001.1"/>
</dbReference>
<dbReference type="Proteomes" id="UP000003732">
    <property type="component" value="Unassembled WGS sequence"/>
</dbReference>